<feature type="compositionally biased region" description="Gly residues" evidence="1">
    <location>
        <begin position="250"/>
        <end position="264"/>
    </location>
</feature>
<organism evidence="2">
    <name type="scientific">marine sediment metagenome</name>
    <dbReference type="NCBI Taxonomy" id="412755"/>
    <lineage>
        <taxon>unclassified sequences</taxon>
        <taxon>metagenomes</taxon>
        <taxon>ecological metagenomes</taxon>
    </lineage>
</organism>
<feature type="non-terminal residue" evidence="2">
    <location>
        <position position="1"/>
    </location>
</feature>
<dbReference type="EMBL" id="BARV01026322">
    <property type="protein sequence ID" value="GAI39613.1"/>
    <property type="molecule type" value="Genomic_DNA"/>
</dbReference>
<dbReference type="AlphaFoldDB" id="X1N7Q0"/>
<gene>
    <name evidence="2" type="ORF">S06H3_42552</name>
</gene>
<evidence type="ECO:0000313" key="2">
    <source>
        <dbReference type="EMBL" id="GAI39613.1"/>
    </source>
</evidence>
<proteinExistence type="predicted"/>
<evidence type="ECO:0000256" key="1">
    <source>
        <dbReference type="SAM" id="MobiDB-lite"/>
    </source>
</evidence>
<sequence>ACLLPSLFFAQGARSENYYWQLNGPTAPDKFGSPGAACEVGLGIYKAQYPAVEMVIGSREMKNSTNYVCMVFRYFNGSRIEPNFTISVVRRGTTCPAGATYNEQKGTCDEPPPSECEEGLPNLFRSSNYPIIVINGKNTVPSSPPSGCLNGCAYEADSSRPNSCYRTPGSTTEGFCNYTLKSNGQNCATDSGNLGGTGPSLNEPDQPPVTDPPSDPNDPGCPKGYSWSGTTCVKTPTDPTDPTDPKDPGGDGGGTGGGDGGGTG</sequence>
<feature type="region of interest" description="Disordered" evidence="1">
    <location>
        <begin position="189"/>
        <end position="264"/>
    </location>
</feature>
<accession>X1N7Q0</accession>
<comment type="caution">
    <text evidence="2">The sequence shown here is derived from an EMBL/GenBank/DDBJ whole genome shotgun (WGS) entry which is preliminary data.</text>
</comment>
<protein>
    <submittedName>
        <fullName evidence="2">Uncharacterized protein</fullName>
    </submittedName>
</protein>
<feature type="compositionally biased region" description="Pro residues" evidence="1">
    <location>
        <begin position="205"/>
        <end position="216"/>
    </location>
</feature>
<name>X1N7Q0_9ZZZZ</name>
<feature type="non-terminal residue" evidence="2">
    <location>
        <position position="264"/>
    </location>
</feature>
<reference evidence="2" key="1">
    <citation type="journal article" date="2014" name="Front. Microbiol.">
        <title>High frequency of phylogenetically diverse reductive dehalogenase-homologous genes in deep subseafloor sedimentary metagenomes.</title>
        <authorList>
            <person name="Kawai M."/>
            <person name="Futagami T."/>
            <person name="Toyoda A."/>
            <person name="Takaki Y."/>
            <person name="Nishi S."/>
            <person name="Hori S."/>
            <person name="Arai W."/>
            <person name="Tsubouchi T."/>
            <person name="Morono Y."/>
            <person name="Uchiyama I."/>
            <person name="Ito T."/>
            <person name="Fujiyama A."/>
            <person name="Inagaki F."/>
            <person name="Takami H."/>
        </authorList>
    </citation>
    <scope>NUCLEOTIDE SEQUENCE</scope>
    <source>
        <strain evidence="2">Expedition CK06-06</strain>
    </source>
</reference>